<dbReference type="SUPFAM" id="SSF52266">
    <property type="entry name" value="SGNH hydrolase"/>
    <property type="match status" value="1"/>
</dbReference>
<evidence type="ECO:0008006" key="3">
    <source>
        <dbReference type="Google" id="ProtNLM"/>
    </source>
</evidence>
<gene>
    <name evidence="1" type="ORF">EPD65_14145</name>
</gene>
<keyword evidence="2" id="KW-1185">Reference proteome</keyword>
<dbReference type="RefSeq" id="WP_131585238.1">
    <property type="nucleotide sequence ID" value="NZ_SJZJ01000028.1"/>
</dbReference>
<dbReference type="AlphaFoldDB" id="A0A4R1BVV3"/>
<reference evidence="1 2" key="1">
    <citation type="submission" date="2019-03" db="EMBL/GenBank/DDBJ databases">
        <authorList>
            <person name="Kim M.K.M."/>
        </authorList>
    </citation>
    <scope>NUCLEOTIDE SEQUENCE [LARGE SCALE GENOMIC DNA]</scope>
    <source>
        <strain evidence="1 2">18JY15-6</strain>
    </source>
</reference>
<evidence type="ECO:0000313" key="1">
    <source>
        <dbReference type="EMBL" id="TCJ21921.1"/>
    </source>
</evidence>
<dbReference type="InterPro" id="IPR036514">
    <property type="entry name" value="SGNH_hydro_sf"/>
</dbReference>
<comment type="caution">
    <text evidence="1">The sequence shown here is derived from an EMBL/GenBank/DDBJ whole genome shotgun (WGS) entry which is preliminary data.</text>
</comment>
<organism evidence="1 2">
    <name type="scientific">Nocardioides jejuensis</name>
    <dbReference type="NCBI Taxonomy" id="2502782"/>
    <lineage>
        <taxon>Bacteria</taxon>
        <taxon>Bacillati</taxon>
        <taxon>Actinomycetota</taxon>
        <taxon>Actinomycetes</taxon>
        <taxon>Propionibacteriales</taxon>
        <taxon>Nocardioidaceae</taxon>
        <taxon>Nocardioides</taxon>
    </lineage>
</organism>
<dbReference type="OrthoDB" id="3779240at2"/>
<dbReference type="EMBL" id="SJZJ01000028">
    <property type="protein sequence ID" value="TCJ21921.1"/>
    <property type="molecule type" value="Genomic_DNA"/>
</dbReference>
<evidence type="ECO:0000313" key="2">
    <source>
        <dbReference type="Proteomes" id="UP000295453"/>
    </source>
</evidence>
<accession>A0A4R1BVV3</accession>
<protein>
    <recommendedName>
        <fullName evidence="3">SGNH/GDSL hydrolase family protein</fullName>
    </recommendedName>
</protein>
<proteinExistence type="predicted"/>
<dbReference type="Gene3D" id="3.40.50.1110">
    <property type="entry name" value="SGNH hydrolase"/>
    <property type="match status" value="1"/>
</dbReference>
<dbReference type="Proteomes" id="UP000295453">
    <property type="component" value="Unassembled WGS sequence"/>
</dbReference>
<sequence>MVDEVNAEEEQALRIAAAIAAGHQAQAKAAAKAAANGGQVNHHLPFHKLRHFLRVRKAKLLFLIMATKFVWAVRRGQVNEVWAGDSNSQLIPDDKMGAPLRHVADGRWACHLGPRLQYSIAKKGLAPGFMKILAKVGRLKGARDIVWIYSFGEIDVRCGMVPRMDEPGAFDFTHDYFARMREVARVSGVDRLVIYAPSPESDIALEQIGFPVVGTIAERVECMSRLHAAMHRAAEALSADAPRILLLDTLPQMVDERGVWLREYTYDGLHTNNAGRALVRGALAELVAADEAAHPRR</sequence>
<name>A0A4R1BVV3_9ACTN</name>